<name>A0A9P7VM67_9AGAR</name>
<dbReference type="OrthoDB" id="10603690at2759"/>
<dbReference type="GeneID" id="66101717"/>
<evidence type="ECO:0000313" key="1">
    <source>
        <dbReference type="EMBL" id="KAG7443078.1"/>
    </source>
</evidence>
<sequence length="257" mass="28834">MSRGLVSPRVWNWYGRGQEINHHRIVLPLAFQFRSNQTIFIAHRPPHTRHLSVHGMFVASSYLQACGWWDHQSRLHSAVAFGRISEFSFVDFARRFAGLGHVCSSITIYGRLQTETSPQILWPLGSYNLSPAKATMGATFSCERYPDPDEINSTVTAAIQILTYDGTLPRSGTFPSPTSDGIFGIDLEAVIIPCISYSDGAENVLDTLLAIAPYTQVRPEELKLFLILPYDKLGSNARRIWIGRFLAFSIYVGIRII</sequence>
<gene>
    <name evidence="1" type="ORF">BT62DRAFT_1078807</name>
</gene>
<protein>
    <submittedName>
        <fullName evidence="1">Uncharacterized protein</fullName>
    </submittedName>
</protein>
<organism evidence="1 2">
    <name type="scientific">Guyanagaster necrorhizus</name>
    <dbReference type="NCBI Taxonomy" id="856835"/>
    <lineage>
        <taxon>Eukaryota</taxon>
        <taxon>Fungi</taxon>
        <taxon>Dikarya</taxon>
        <taxon>Basidiomycota</taxon>
        <taxon>Agaricomycotina</taxon>
        <taxon>Agaricomycetes</taxon>
        <taxon>Agaricomycetidae</taxon>
        <taxon>Agaricales</taxon>
        <taxon>Marasmiineae</taxon>
        <taxon>Physalacriaceae</taxon>
        <taxon>Guyanagaster</taxon>
    </lineage>
</organism>
<dbReference type="Proteomes" id="UP000812287">
    <property type="component" value="Unassembled WGS sequence"/>
</dbReference>
<reference evidence="1" key="1">
    <citation type="submission" date="2020-11" db="EMBL/GenBank/DDBJ databases">
        <title>Adaptations for nitrogen fixation in a non-lichenized fungal sporocarp promotes dispersal by wood-feeding termites.</title>
        <authorList>
            <consortium name="DOE Joint Genome Institute"/>
            <person name="Koch R.A."/>
            <person name="Yoon G."/>
            <person name="Arayal U."/>
            <person name="Lail K."/>
            <person name="Amirebrahimi M."/>
            <person name="Labutti K."/>
            <person name="Lipzen A."/>
            <person name="Riley R."/>
            <person name="Barry K."/>
            <person name="Henrissat B."/>
            <person name="Grigoriev I.V."/>
            <person name="Herr J.R."/>
            <person name="Aime M.C."/>
        </authorList>
    </citation>
    <scope>NUCLEOTIDE SEQUENCE</scope>
    <source>
        <strain evidence="1">MCA 3950</strain>
    </source>
</reference>
<dbReference type="EMBL" id="MU250547">
    <property type="protein sequence ID" value="KAG7443078.1"/>
    <property type="molecule type" value="Genomic_DNA"/>
</dbReference>
<accession>A0A9P7VM67</accession>
<dbReference type="AlphaFoldDB" id="A0A9P7VM67"/>
<keyword evidence="2" id="KW-1185">Reference proteome</keyword>
<evidence type="ECO:0000313" key="2">
    <source>
        <dbReference type="Proteomes" id="UP000812287"/>
    </source>
</evidence>
<comment type="caution">
    <text evidence="1">The sequence shown here is derived from an EMBL/GenBank/DDBJ whole genome shotgun (WGS) entry which is preliminary data.</text>
</comment>
<dbReference type="RefSeq" id="XP_043036578.1">
    <property type="nucleotide sequence ID" value="XM_043179423.1"/>
</dbReference>
<proteinExistence type="predicted"/>